<organism evidence="2 3">
    <name type="scientific">Microbacterium oxydans</name>
    <dbReference type="NCBI Taxonomy" id="82380"/>
    <lineage>
        <taxon>Bacteria</taxon>
        <taxon>Bacillati</taxon>
        <taxon>Actinomycetota</taxon>
        <taxon>Actinomycetes</taxon>
        <taxon>Micrococcales</taxon>
        <taxon>Microbacteriaceae</taxon>
        <taxon>Microbacterium</taxon>
    </lineage>
</organism>
<dbReference type="CDD" id="cd05243">
    <property type="entry name" value="SDR_a5"/>
    <property type="match status" value="1"/>
</dbReference>
<dbReference type="EMBL" id="JYIW01000026">
    <property type="protein sequence ID" value="KJL27655.1"/>
    <property type="molecule type" value="Genomic_DNA"/>
</dbReference>
<evidence type="ECO:0000313" key="3">
    <source>
        <dbReference type="Proteomes" id="UP000033640"/>
    </source>
</evidence>
<dbReference type="Gene3D" id="3.40.50.720">
    <property type="entry name" value="NAD(P)-binding Rossmann-like Domain"/>
    <property type="match status" value="1"/>
</dbReference>
<name>A0A0F0L5Q4_9MICO</name>
<dbReference type="PATRIC" id="fig|82380.11.peg.2744"/>
<dbReference type="GO" id="GO:0016829">
    <property type="term" value="F:lyase activity"/>
    <property type="evidence" value="ECO:0007669"/>
    <property type="project" value="UniProtKB-KW"/>
</dbReference>
<dbReference type="RefSeq" id="WP_045280041.1">
    <property type="nucleotide sequence ID" value="NZ_CAKKLT010000003.1"/>
</dbReference>
<proteinExistence type="predicted"/>
<feature type="domain" description="NAD(P)-binding" evidence="1">
    <location>
        <begin position="8"/>
        <end position="190"/>
    </location>
</feature>
<dbReference type="SUPFAM" id="SSF51735">
    <property type="entry name" value="NAD(P)-binding Rossmann-fold domains"/>
    <property type="match status" value="1"/>
</dbReference>
<dbReference type="InterPro" id="IPR016040">
    <property type="entry name" value="NAD(P)-bd_dom"/>
</dbReference>
<dbReference type="InterPro" id="IPR036291">
    <property type="entry name" value="NAD(P)-bd_dom_sf"/>
</dbReference>
<dbReference type="Pfam" id="PF13460">
    <property type="entry name" value="NAD_binding_10"/>
    <property type="match status" value="1"/>
</dbReference>
<sequence>MSRIIVFGGHGRIALLLAPLLVERGDEVTAVIRNPDHVDEVQAGGATALVADIEQLDVDALADIIRGHDAIVWSAGAGGGSAERTYAVDRDAAIRTMDAAAKAGVSRYLLVSWIGSTADHGVSPDDSFFAYADAKWAADEHLRATDLEGTILAPGTLTFDDPTGRIQIDPDGKGEVARADVAAVIAAALPETSTIGRTIRFGNGTPESSVPIADALAG</sequence>
<reference evidence="2 3" key="1">
    <citation type="submission" date="2015-02" db="EMBL/GenBank/DDBJ databases">
        <title>Draft genome sequences of ten Microbacterium spp. with emphasis on heavy metal contaminated environments.</title>
        <authorList>
            <person name="Corretto E."/>
        </authorList>
    </citation>
    <scope>NUCLEOTIDE SEQUENCE [LARGE SCALE GENOMIC DNA]</scope>
    <source>
        <strain evidence="2 3">BEL4b</strain>
    </source>
</reference>
<dbReference type="EC" id="4.-.-.-" evidence="2"/>
<comment type="caution">
    <text evidence="2">The sequence shown here is derived from an EMBL/GenBank/DDBJ whole genome shotgun (WGS) entry which is preliminary data.</text>
</comment>
<dbReference type="PANTHER" id="PTHR15020">
    <property type="entry name" value="FLAVIN REDUCTASE-RELATED"/>
    <property type="match status" value="1"/>
</dbReference>
<evidence type="ECO:0000313" key="2">
    <source>
        <dbReference type="EMBL" id="KJL27655.1"/>
    </source>
</evidence>
<keyword evidence="2" id="KW-0456">Lyase</keyword>
<dbReference type="Proteomes" id="UP000033640">
    <property type="component" value="Unassembled WGS sequence"/>
</dbReference>
<gene>
    <name evidence="2" type="primary">yhfK</name>
    <name evidence="2" type="ORF">RS83_02707</name>
</gene>
<dbReference type="PANTHER" id="PTHR15020:SF50">
    <property type="entry name" value="UPF0659 PROTEIN YMR090W"/>
    <property type="match status" value="1"/>
</dbReference>
<accession>A0A0F0L5Q4</accession>
<dbReference type="OrthoDB" id="4248066at2"/>
<dbReference type="AlphaFoldDB" id="A0A0F0L5Q4"/>
<protein>
    <submittedName>
        <fullName evidence="2">Putative sugar epimerase YhfK</fullName>
        <ecNumber evidence="2">4.-.-.-</ecNumber>
    </submittedName>
</protein>
<evidence type="ECO:0000259" key="1">
    <source>
        <dbReference type="Pfam" id="PF13460"/>
    </source>
</evidence>